<dbReference type="SUPFAM" id="SSF52833">
    <property type="entry name" value="Thioredoxin-like"/>
    <property type="match status" value="1"/>
</dbReference>
<evidence type="ECO:0008006" key="3">
    <source>
        <dbReference type="Google" id="ProtNLM"/>
    </source>
</evidence>
<keyword evidence="2" id="KW-1185">Reference proteome</keyword>
<name>A0A0S4J255_BODSA</name>
<dbReference type="InterPro" id="IPR036249">
    <property type="entry name" value="Thioredoxin-like_sf"/>
</dbReference>
<feature type="non-terminal residue" evidence="1">
    <location>
        <position position="1"/>
    </location>
</feature>
<evidence type="ECO:0000313" key="1">
    <source>
        <dbReference type="EMBL" id="CUG51642.1"/>
    </source>
</evidence>
<evidence type="ECO:0000313" key="2">
    <source>
        <dbReference type="Proteomes" id="UP000051952"/>
    </source>
</evidence>
<gene>
    <name evidence="1" type="ORF">BSAL_80540</name>
</gene>
<sequence length="194" mass="22023">RSSARRNHFGNDWIASSASCSVQHKISVAFLFLICREVLFEKDHSTMLRRTLTAHYLGVLRNIPRPPVSGYEIAELPNERVLREFLAVHKDKLVITILHSGCFPRIKDDPITSCFVGTLNLQNYGDPQLVRMALVPGPNCTKLLDEHNVVTFPTTLVFHNGKLCDRVLGARGRELSIKCLFKLRNEGQNIFARR</sequence>
<dbReference type="VEuPathDB" id="TriTrypDB:BSAL_80540"/>
<dbReference type="AlphaFoldDB" id="A0A0S4J255"/>
<dbReference type="OrthoDB" id="2121326at2759"/>
<protein>
    <recommendedName>
        <fullName evidence="3">Thioredoxin domain-containing protein</fullName>
    </recommendedName>
</protein>
<accession>A0A0S4J255</accession>
<organism evidence="1 2">
    <name type="scientific">Bodo saltans</name>
    <name type="common">Flagellated protozoan</name>
    <dbReference type="NCBI Taxonomy" id="75058"/>
    <lineage>
        <taxon>Eukaryota</taxon>
        <taxon>Discoba</taxon>
        <taxon>Euglenozoa</taxon>
        <taxon>Kinetoplastea</taxon>
        <taxon>Metakinetoplastina</taxon>
        <taxon>Eubodonida</taxon>
        <taxon>Bodonidae</taxon>
        <taxon>Bodo</taxon>
    </lineage>
</organism>
<dbReference type="Proteomes" id="UP000051952">
    <property type="component" value="Unassembled WGS sequence"/>
</dbReference>
<proteinExistence type="predicted"/>
<dbReference type="EMBL" id="CYKH01000851">
    <property type="protein sequence ID" value="CUG51642.1"/>
    <property type="molecule type" value="Genomic_DNA"/>
</dbReference>
<reference evidence="2" key="1">
    <citation type="submission" date="2015-09" db="EMBL/GenBank/DDBJ databases">
        <authorList>
            <consortium name="Pathogen Informatics"/>
        </authorList>
    </citation>
    <scope>NUCLEOTIDE SEQUENCE [LARGE SCALE GENOMIC DNA]</scope>
    <source>
        <strain evidence="2">Lake Konstanz</strain>
    </source>
</reference>